<name>A0ABD0BKA9_CORUL</name>
<dbReference type="Proteomes" id="UP001205910">
    <property type="component" value="Unassembled WGS sequence"/>
</dbReference>
<dbReference type="Pfam" id="PF22089">
    <property type="entry name" value="DIP2116-like_N"/>
    <property type="match status" value="1"/>
</dbReference>
<accession>A0ABD0BKA9</accession>
<sequence>MRHLRKISIYSGIIATSLLVGALPHAAYATPVAAPLHCTIDAGRYGKTVQDTQTTFDVSIPEKVAVGETFVAKFKLSDVQIRNDALKKIGSIRMEKSAVNIHVGDNVQLAEPQDGLTISNGTLTISDKLTASLHHDTLTTSAPELNIKLRATGGNSVVFKTAKEVTTGTVRARVFIISATAHSSCTTTPDIQLASATVTPGKAATNNEVTLPEE</sequence>
<proteinExistence type="predicted"/>
<dbReference type="GeneID" id="75261172"/>
<comment type="caution">
    <text evidence="3">The sequence shown here is derived from an EMBL/GenBank/DDBJ whole genome shotgun (WGS) entry which is preliminary data.</text>
</comment>
<gene>
    <name evidence="3" type="ORF">CULCOIPH005_15380</name>
</gene>
<protein>
    <recommendedName>
        <fullName evidence="2">DIP2116-like N-terminal domain-containing protein</fullName>
    </recommendedName>
</protein>
<feature type="domain" description="DIP2116-like N-terminal" evidence="2">
    <location>
        <begin position="36"/>
        <end position="197"/>
    </location>
</feature>
<dbReference type="RefSeq" id="WP_014526329.1">
    <property type="nucleotide sequence ID" value="NZ_AP019662.1"/>
</dbReference>
<feature type="signal peptide" evidence="1">
    <location>
        <begin position="1"/>
        <end position="29"/>
    </location>
</feature>
<feature type="chain" id="PRO_5044877393" description="DIP2116-like N-terminal domain-containing protein" evidence="1">
    <location>
        <begin position="30"/>
        <end position="214"/>
    </location>
</feature>
<evidence type="ECO:0000313" key="3">
    <source>
        <dbReference type="EMBL" id="GJJ43349.1"/>
    </source>
</evidence>
<keyword evidence="1" id="KW-0732">Signal</keyword>
<dbReference type="EMBL" id="BQFK01000004">
    <property type="protein sequence ID" value="GJJ43349.1"/>
    <property type="molecule type" value="Genomic_DNA"/>
</dbReference>
<dbReference type="InterPro" id="IPR054313">
    <property type="entry name" value="DIP2116-like_N"/>
</dbReference>
<evidence type="ECO:0000313" key="4">
    <source>
        <dbReference type="Proteomes" id="UP001205910"/>
    </source>
</evidence>
<evidence type="ECO:0000259" key="2">
    <source>
        <dbReference type="Pfam" id="PF22089"/>
    </source>
</evidence>
<dbReference type="AlphaFoldDB" id="A0ABD0BKA9"/>
<dbReference type="Gene3D" id="2.60.40.2270">
    <property type="match status" value="1"/>
</dbReference>
<reference evidence="3 4" key="1">
    <citation type="submission" date="2021-11" db="EMBL/GenBank/DDBJ databases">
        <title>Whole genome sequences of diphtheriae toxin producing Corynebacterium ulcerans isolates from cats in Osaka, Japan.</title>
        <authorList>
            <person name="Umeda K."/>
            <person name="Hirai Y."/>
        </authorList>
    </citation>
    <scope>NUCLEOTIDE SEQUENCE [LARGE SCALE GENOMIC DNA]</scope>
    <source>
        <strain evidence="3 4">12109B-1</strain>
    </source>
</reference>
<evidence type="ECO:0000256" key="1">
    <source>
        <dbReference type="SAM" id="SignalP"/>
    </source>
</evidence>
<organism evidence="3 4">
    <name type="scientific">Corynebacterium ulcerans</name>
    <dbReference type="NCBI Taxonomy" id="65058"/>
    <lineage>
        <taxon>Bacteria</taxon>
        <taxon>Bacillati</taxon>
        <taxon>Actinomycetota</taxon>
        <taxon>Actinomycetes</taxon>
        <taxon>Mycobacteriales</taxon>
        <taxon>Corynebacteriaceae</taxon>
        <taxon>Corynebacterium</taxon>
    </lineage>
</organism>